<organism evidence="2 4">
    <name type="scientific">Peronospora farinosa</name>
    <dbReference type="NCBI Taxonomy" id="134698"/>
    <lineage>
        <taxon>Eukaryota</taxon>
        <taxon>Sar</taxon>
        <taxon>Stramenopiles</taxon>
        <taxon>Oomycota</taxon>
        <taxon>Peronosporomycetes</taxon>
        <taxon>Peronosporales</taxon>
        <taxon>Peronosporaceae</taxon>
        <taxon>Peronospora</taxon>
    </lineage>
</organism>
<keyword evidence="3" id="KW-1185">Reference proteome</keyword>
<evidence type="ECO:0000313" key="2">
    <source>
        <dbReference type="EMBL" id="CAI5704927.1"/>
    </source>
</evidence>
<gene>
    <name evidence="1" type="ORF">PFR001_LOCUS4610</name>
    <name evidence="2" type="ORF">PFR002_LOCUS379</name>
</gene>
<name>A0AAV0SQ31_9STRA</name>
<proteinExistence type="predicted"/>
<reference evidence="1 3" key="1">
    <citation type="submission" date="2021-11" db="EMBL/GenBank/DDBJ databases">
        <authorList>
            <person name="Islam A."/>
            <person name="Islam S."/>
            <person name="Flora M.S."/>
            <person name="Rahman M."/>
            <person name="Ziaur R.M."/>
            <person name="Epstein J.H."/>
            <person name="Hassan M."/>
            <person name="Klassen M."/>
            <person name="Woodard K."/>
            <person name="Webb A."/>
            <person name="Webby R.J."/>
            <person name="El Zowalaty M.E."/>
        </authorList>
    </citation>
    <scope>NUCLEOTIDE SEQUENCE [LARGE SCALE GENOMIC DNA]</scope>
    <source>
        <strain evidence="1">Pf1</strain>
    </source>
</reference>
<comment type="caution">
    <text evidence="2">The sequence shown here is derived from an EMBL/GenBank/DDBJ whole genome shotgun (WGS) entry which is preliminary data.</text>
</comment>
<dbReference type="Proteomes" id="UP001159659">
    <property type="component" value="Unassembled WGS sequence"/>
</dbReference>
<dbReference type="Proteomes" id="UP001157938">
    <property type="component" value="Unassembled WGS sequence"/>
</dbReference>
<evidence type="ECO:0000313" key="3">
    <source>
        <dbReference type="Proteomes" id="UP001157938"/>
    </source>
</evidence>
<sequence>MNWSFVSNQVEVVYSLRVFAPGLSMNELITLGKRIHVKIVDAQLVVGIDGQFEESTPVVVVEVEVNVEAKRHDDTSYDGQQVERRSRYGLVAQWAALQAIS</sequence>
<reference evidence="2" key="2">
    <citation type="submission" date="2022-12" db="EMBL/GenBank/DDBJ databases">
        <authorList>
            <person name="Webb A."/>
        </authorList>
    </citation>
    <scope>NUCLEOTIDE SEQUENCE</scope>
    <source>
        <strain evidence="2">Pf2</strain>
    </source>
</reference>
<dbReference type="EMBL" id="CAKLBC010001009">
    <property type="protein sequence ID" value="CAH0489178.1"/>
    <property type="molecule type" value="Genomic_DNA"/>
</dbReference>
<evidence type="ECO:0000313" key="4">
    <source>
        <dbReference type="Proteomes" id="UP001159659"/>
    </source>
</evidence>
<evidence type="ECO:0000313" key="1">
    <source>
        <dbReference type="EMBL" id="CAH0489178.1"/>
    </source>
</evidence>
<dbReference type="EMBL" id="CANTFK010000024">
    <property type="protein sequence ID" value="CAI5704927.1"/>
    <property type="molecule type" value="Genomic_DNA"/>
</dbReference>
<accession>A0AAV0SQ31</accession>
<protein>
    <submittedName>
        <fullName evidence="2">Uncharacterized protein</fullName>
    </submittedName>
</protein>
<dbReference type="AlphaFoldDB" id="A0AAV0SQ31"/>